<dbReference type="Gene3D" id="2.30.110.10">
    <property type="entry name" value="Electron Transport, Fmn-binding Protein, Chain A"/>
    <property type="match status" value="1"/>
</dbReference>
<dbReference type="RefSeq" id="WP_244713605.1">
    <property type="nucleotide sequence ID" value="NZ_CP095073.1"/>
</dbReference>
<name>A0ABY4EQZ8_9BACI</name>
<keyword evidence="3" id="KW-1185">Reference proteome</keyword>
<sequence length="203" mass="22941">MVRTVSELREIIGEAGELAKNKVISHLDENSRQFIKQSPFLVLSTMDQWGACDASPRGDHPGFVHIIDSNRLIIPERRGNKRLDSIQNILTQPAVGLLFIIPGMGETLRVNGQAYITKDKAYLEEMKVQGKAPVLGIGVEVNECFIHCGKAFKRSKLWEPEHWLKKEELPSAPKIMAAHANMQEVTEASIEKRLKEGYIHRLY</sequence>
<evidence type="ECO:0000313" key="3">
    <source>
        <dbReference type="Proteomes" id="UP000831787"/>
    </source>
</evidence>
<dbReference type="InterPro" id="IPR012349">
    <property type="entry name" value="Split_barrel_FMN-bd"/>
</dbReference>
<proteinExistence type="predicted"/>
<evidence type="ECO:0000313" key="2">
    <source>
        <dbReference type="EMBL" id="UOQ46400.1"/>
    </source>
</evidence>
<evidence type="ECO:0000259" key="1">
    <source>
        <dbReference type="Pfam" id="PF01243"/>
    </source>
</evidence>
<dbReference type="NCBIfam" id="TIGR04025">
    <property type="entry name" value="PPOX_FMN_DR2398"/>
    <property type="match status" value="1"/>
</dbReference>
<dbReference type="SUPFAM" id="SSF50475">
    <property type="entry name" value="FMN-binding split barrel"/>
    <property type="match status" value="1"/>
</dbReference>
<reference evidence="2 3" key="1">
    <citation type="submission" date="2022-04" db="EMBL/GenBank/DDBJ databases">
        <title>Halobacillus sp. isolated from saltern.</title>
        <authorList>
            <person name="Won M."/>
            <person name="Lee C.-M."/>
            <person name="Woen H.-Y."/>
            <person name="Kwon S.-W."/>
        </authorList>
    </citation>
    <scope>NUCLEOTIDE SEQUENCE [LARGE SCALE GENOMIC DNA]</scope>
    <source>
        <strain evidence="2 3">SSBR10-3</strain>
    </source>
</reference>
<organism evidence="2 3">
    <name type="scientific">Halobacillus salinarum</name>
    <dbReference type="NCBI Taxonomy" id="2932257"/>
    <lineage>
        <taxon>Bacteria</taxon>
        <taxon>Bacillati</taxon>
        <taxon>Bacillota</taxon>
        <taxon>Bacilli</taxon>
        <taxon>Bacillales</taxon>
        <taxon>Bacillaceae</taxon>
        <taxon>Halobacillus</taxon>
    </lineage>
</organism>
<dbReference type="InterPro" id="IPR024029">
    <property type="entry name" value="Pyridox_Oxase_FMN-dep"/>
</dbReference>
<dbReference type="PANTHER" id="PTHR42815">
    <property type="entry name" value="FAD-BINDING, PUTATIVE (AFU_ORTHOLOGUE AFUA_6G07600)-RELATED"/>
    <property type="match status" value="1"/>
</dbReference>
<accession>A0ABY4EQZ8</accession>
<protein>
    <submittedName>
        <fullName evidence="2">Pyridoxamine 5'-phosphate oxidase family protein</fullName>
    </submittedName>
</protein>
<gene>
    <name evidence="2" type="ORF">MUN89_06550</name>
</gene>
<dbReference type="InterPro" id="IPR011576">
    <property type="entry name" value="Pyridox_Oxase_N"/>
</dbReference>
<dbReference type="Proteomes" id="UP000831787">
    <property type="component" value="Chromosome"/>
</dbReference>
<dbReference type="EMBL" id="CP095073">
    <property type="protein sequence ID" value="UOQ46400.1"/>
    <property type="molecule type" value="Genomic_DNA"/>
</dbReference>
<feature type="domain" description="Pyridoxamine 5'-phosphate oxidase N-terminal" evidence="1">
    <location>
        <begin position="27"/>
        <end position="127"/>
    </location>
</feature>
<dbReference type="Pfam" id="PF01243">
    <property type="entry name" value="PNPOx_N"/>
    <property type="match status" value="1"/>
</dbReference>
<dbReference type="PANTHER" id="PTHR42815:SF2">
    <property type="entry name" value="FAD-BINDING, PUTATIVE (AFU_ORTHOLOGUE AFUA_6G07600)-RELATED"/>
    <property type="match status" value="1"/>
</dbReference>